<protein>
    <recommendedName>
        <fullName evidence="3">Barstar (barnase inhibitor) domain-containing protein</fullName>
    </recommendedName>
</protein>
<evidence type="ECO:0000313" key="1">
    <source>
        <dbReference type="EMBL" id="GAA2245715.1"/>
    </source>
</evidence>
<accession>A0ABN3E0X5</accession>
<reference evidence="1 2" key="1">
    <citation type="journal article" date="2019" name="Int. J. Syst. Evol. Microbiol.">
        <title>The Global Catalogue of Microorganisms (GCM) 10K type strain sequencing project: providing services to taxonomists for standard genome sequencing and annotation.</title>
        <authorList>
            <consortium name="The Broad Institute Genomics Platform"/>
            <consortium name="The Broad Institute Genome Sequencing Center for Infectious Disease"/>
            <person name="Wu L."/>
            <person name="Ma J."/>
        </authorList>
    </citation>
    <scope>NUCLEOTIDE SEQUENCE [LARGE SCALE GENOMIC DNA]</scope>
    <source>
        <strain evidence="1 2">JCM 7356</strain>
    </source>
</reference>
<sequence length="108" mass="12295">MLPGHRYADAVARTELLVNVRGHRIESLMDFREALVSVNPEALGYWKGRSLDALWDIIENRGFSDLLDSHDVLVVRADRSEFLSPENRVGAVLLELFESATRARLELF</sequence>
<dbReference type="EMBL" id="BAAATR010000011">
    <property type="protein sequence ID" value="GAA2245715.1"/>
    <property type="molecule type" value="Genomic_DNA"/>
</dbReference>
<dbReference type="SUPFAM" id="SSF52038">
    <property type="entry name" value="Barstar-related"/>
    <property type="match status" value="1"/>
</dbReference>
<name>A0ABN3E0X5_9ACTN</name>
<comment type="caution">
    <text evidence="1">The sequence shown here is derived from an EMBL/GenBank/DDBJ whole genome shotgun (WGS) entry which is preliminary data.</text>
</comment>
<dbReference type="InterPro" id="IPR035905">
    <property type="entry name" value="Barstar-like_sf"/>
</dbReference>
<evidence type="ECO:0000313" key="2">
    <source>
        <dbReference type="Proteomes" id="UP001500305"/>
    </source>
</evidence>
<gene>
    <name evidence="1" type="ORF">GCM10010430_29530</name>
</gene>
<organism evidence="1 2">
    <name type="scientific">Kitasatospora cystarginea</name>
    <dbReference type="NCBI Taxonomy" id="58350"/>
    <lineage>
        <taxon>Bacteria</taxon>
        <taxon>Bacillati</taxon>
        <taxon>Actinomycetota</taxon>
        <taxon>Actinomycetes</taxon>
        <taxon>Kitasatosporales</taxon>
        <taxon>Streptomycetaceae</taxon>
        <taxon>Kitasatospora</taxon>
    </lineage>
</organism>
<dbReference type="Proteomes" id="UP001500305">
    <property type="component" value="Unassembled WGS sequence"/>
</dbReference>
<evidence type="ECO:0008006" key="3">
    <source>
        <dbReference type="Google" id="ProtNLM"/>
    </source>
</evidence>
<keyword evidence="2" id="KW-1185">Reference proteome</keyword>
<proteinExistence type="predicted"/>